<dbReference type="AlphaFoldDB" id="A0A2G5NS95"/>
<sequence>MSYHYHEIFSEVKEKIAAQYNLSDDAANTLYLNIIKNLAPDNDYTFQQIMLEYLTELQIKSLFFFHKDMVGHNGFYVKKQGDALIVTEVNEDNRLVVGDVITKMSNDEINILESRYKKLLFHEDDNNQDWTHIIAKQSQLSISRGAEEYTFEVQHFNQFPENTVRRYDGYQVVTIYNFDEMVTYQHDLPVILDLRYARGLHTHQYAADIILISPLTKGSPEYFASQSNAKKIGENSFGAANIFNTIEFDDFVFVHGTDEEFVVQPDMHITNEAESDTILEEAKRIILS</sequence>
<keyword evidence="2" id="KW-1185">Reference proteome</keyword>
<reference evidence="1 2" key="1">
    <citation type="journal article" date="2018" name="Front. Microbiol.">
        <title>Description and Comparative Genomics of Macrococcus caseolyticus subsp. hominis subsp. nov., Macrococcus goetzii sp. nov., Macrococcus epidermidis sp. nov., and Macrococcus bohemicus sp. nov., Novel Macrococci From Human Clinical Material With Virulence Potential and Suspected Uptake of Foreign DNA by Natural Transformation.</title>
        <authorList>
            <person name="Maslanova I."/>
            <person name="Wertheimer Z."/>
            <person name="Sedlacek I."/>
            <person name="Svec P."/>
            <person name="Indrakova A."/>
            <person name="Kovarovic V."/>
            <person name="Schumann P."/>
            <person name="Sproer C."/>
            <person name="Kralova S."/>
            <person name="Sedo O."/>
            <person name="Kristofova L."/>
            <person name="Vrbovska V."/>
            <person name="Fuzik T."/>
            <person name="Petras P."/>
            <person name="Zdrahal Z."/>
            <person name="Ruzickova V."/>
            <person name="Doskar J."/>
            <person name="Pantucek R."/>
        </authorList>
    </citation>
    <scope>NUCLEOTIDE SEQUENCE [LARGE SCALE GENOMIC DNA]</scope>
    <source>
        <strain evidence="1 2">CCM 4927</strain>
    </source>
</reference>
<dbReference type="EMBL" id="MJBI02000001">
    <property type="protein sequence ID" value="RAI82863.1"/>
    <property type="molecule type" value="Genomic_DNA"/>
</dbReference>
<evidence type="ECO:0000313" key="2">
    <source>
        <dbReference type="Proteomes" id="UP000229523"/>
    </source>
</evidence>
<evidence type="ECO:0000313" key="1">
    <source>
        <dbReference type="EMBL" id="RAI82863.1"/>
    </source>
</evidence>
<dbReference type="Proteomes" id="UP000229523">
    <property type="component" value="Unassembled WGS sequence"/>
</dbReference>
<protein>
    <submittedName>
        <fullName evidence="1">Uncharacterized protein</fullName>
    </submittedName>
</protein>
<gene>
    <name evidence="1" type="ORF">BFS35_004025</name>
</gene>
<dbReference type="RefSeq" id="WP_099577607.1">
    <property type="nucleotide sequence ID" value="NZ_MJBI02000001.1"/>
</dbReference>
<accession>A0A2G5NS95</accession>
<name>A0A2G5NS95_9STAP</name>
<organism evidence="1 2">
    <name type="scientific">Macrococcoides goetzii</name>
    <dbReference type="NCBI Taxonomy" id="1891097"/>
    <lineage>
        <taxon>Bacteria</taxon>
        <taxon>Bacillati</taxon>
        <taxon>Bacillota</taxon>
        <taxon>Bacilli</taxon>
        <taxon>Bacillales</taxon>
        <taxon>Staphylococcaceae</taxon>
        <taxon>Macrococcoides</taxon>
    </lineage>
</organism>
<comment type="caution">
    <text evidence="1">The sequence shown here is derived from an EMBL/GenBank/DDBJ whole genome shotgun (WGS) entry which is preliminary data.</text>
</comment>
<proteinExistence type="predicted"/>